<dbReference type="GO" id="GO:0005829">
    <property type="term" value="C:cytosol"/>
    <property type="evidence" value="ECO:0007669"/>
    <property type="project" value="UniProtKB-SubCell"/>
</dbReference>
<dbReference type="InterPro" id="IPR042529">
    <property type="entry name" value="IF_2B-like_C"/>
</dbReference>
<dbReference type="GO" id="GO:0005851">
    <property type="term" value="C:eukaryotic translation initiation factor 2B complex"/>
    <property type="evidence" value="ECO:0007669"/>
    <property type="project" value="TreeGrafter"/>
</dbReference>
<keyword evidence="11" id="KW-1185">Reference proteome</keyword>
<evidence type="ECO:0000256" key="1">
    <source>
        <dbReference type="ARBA" id="ARBA00004514"/>
    </source>
</evidence>
<evidence type="ECO:0000313" key="10">
    <source>
        <dbReference type="EMBL" id="ORY85642.1"/>
    </source>
</evidence>
<protein>
    <recommendedName>
        <fullName evidence="6">Translation initiation factor eIF2B subunit alpha</fullName>
    </recommendedName>
    <alternativeName>
        <fullName evidence="7">eIF2B GDP-GTP exchange factor subunit alpha</fullName>
    </alternativeName>
</protein>
<keyword evidence="5" id="KW-0648">Protein biosynthesis</keyword>
<comment type="similarity">
    <text evidence="2 9">Belongs to the eIF-2B alpha/beta/delta subunits family.</text>
</comment>
<organism evidence="10 11">
    <name type="scientific">Protomyces lactucae-debilis</name>
    <dbReference type="NCBI Taxonomy" id="2754530"/>
    <lineage>
        <taxon>Eukaryota</taxon>
        <taxon>Fungi</taxon>
        <taxon>Dikarya</taxon>
        <taxon>Ascomycota</taxon>
        <taxon>Taphrinomycotina</taxon>
        <taxon>Taphrinomycetes</taxon>
        <taxon>Taphrinales</taxon>
        <taxon>Protomycetaceae</taxon>
        <taxon>Protomyces</taxon>
    </lineage>
</organism>
<evidence type="ECO:0000256" key="2">
    <source>
        <dbReference type="ARBA" id="ARBA00007251"/>
    </source>
</evidence>
<sequence length="377" mass="41035">MAPVRPSRLSRVDTSIDSPNGSFDVLAIYRDHLERDPDITMPLAAISALLEVLTKTNASTVSEFTDILKRGKRILIDAVPNAYSLQAGCDIFEAFIGKSLRDVEDFDETKAHLVANGRLFISRAREARVKIAEIGAKFVKDGSTVLIHSYSRVVLAVLTRAAEENRRFRVFITESRPNGSGLKSKRVLERYGIPTCMLLDVAVGYAMPLCDMVLVGAEGVVENGGLINQIGTQNVAALAKREGKPFYCVAESHKFVRIYPLSQFDLNKSDPVLEFSDPPSRSQAGSALGSALGTPALRSSEDAFAKAPPGNGFFEEGIKVTSSSADVRNEHVMSLDDICNNPSLDLTPPEMITALVTDLGVLNPMSGVSEELIRLWY</sequence>
<dbReference type="AlphaFoldDB" id="A0A1Y2FNR4"/>
<dbReference type="Gene3D" id="1.20.120.1070">
    <property type="entry name" value="Translation initiation factor eIF-2B, N-terminal domain"/>
    <property type="match status" value="1"/>
</dbReference>
<evidence type="ECO:0000256" key="8">
    <source>
        <dbReference type="ARBA" id="ARBA00046432"/>
    </source>
</evidence>
<dbReference type="Proteomes" id="UP000193685">
    <property type="component" value="Unassembled WGS sequence"/>
</dbReference>
<comment type="caution">
    <text evidence="10">The sequence shown here is derived from an EMBL/GenBank/DDBJ whole genome shotgun (WGS) entry which is preliminary data.</text>
</comment>
<dbReference type="GeneID" id="63785393"/>
<dbReference type="InterPro" id="IPR037171">
    <property type="entry name" value="NagB/RpiA_transferase-like"/>
</dbReference>
<dbReference type="SUPFAM" id="SSF100950">
    <property type="entry name" value="NagB/RpiA/CoA transferase-like"/>
    <property type="match status" value="1"/>
</dbReference>
<proteinExistence type="inferred from homology"/>
<comment type="subcellular location">
    <subcellularLocation>
        <location evidence="1">Cytoplasm</location>
        <location evidence="1">Cytosol</location>
    </subcellularLocation>
</comment>
<evidence type="ECO:0000313" key="11">
    <source>
        <dbReference type="Proteomes" id="UP000193685"/>
    </source>
</evidence>
<keyword evidence="3" id="KW-0963">Cytoplasm</keyword>
<dbReference type="PANTHER" id="PTHR45860:SF1">
    <property type="entry name" value="TRANSLATION INITIATION FACTOR EIF-2B SUBUNIT ALPHA"/>
    <property type="match status" value="1"/>
</dbReference>
<dbReference type="InterPro" id="IPR000649">
    <property type="entry name" value="IF-2B-related"/>
</dbReference>
<evidence type="ECO:0000256" key="6">
    <source>
        <dbReference type="ARBA" id="ARBA00044208"/>
    </source>
</evidence>
<dbReference type="InterPro" id="IPR042528">
    <property type="entry name" value="elF-2B_alpha_N"/>
</dbReference>
<dbReference type="RefSeq" id="XP_040727124.1">
    <property type="nucleotide sequence ID" value="XM_040868794.1"/>
</dbReference>
<evidence type="ECO:0000256" key="3">
    <source>
        <dbReference type="ARBA" id="ARBA00022490"/>
    </source>
</evidence>
<dbReference type="PANTHER" id="PTHR45860">
    <property type="entry name" value="TRANSLATION INITIATION FACTOR EIF-2B SUBUNIT ALPHA"/>
    <property type="match status" value="1"/>
</dbReference>
<dbReference type="InterPro" id="IPR051501">
    <property type="entry name" value="eIF2B_alpha/beta/delta"/>
</dbReference>
<dbReference type="EMBL" id="MCFI01000004">
    <property type="protein sequence ID" value="ORY85642.1"/>
    <property type="molecule type" value="Genomic_DNA"/>
</dbReference>
<dbReference type="GO" id="GO:0003743">
    <property type="term" value="F:translation initiation factor activity"/>
    <property type="evidence" value="ECO:0007669"/>
    <property type="project" value="UniProtKB-KW"/>
</dbReference>
<comment type="subunit">
    <text evidence="8">Component of the translation initiation factor 2B (eIF2B) complex which is a heterodecamer of two sets of five different subunits: alpha, beta, gamma, delta and epsilon. Subunits alpha, beta and delta comprise a regulatory subcomplex and subunits epsilon and gamma comprise a catalytic subcomplex. Within the complex, the hexameric regulatory complex resides at the center, with the two heterodimeric catalytic subcomplexes bound on opposite sides.</text>
</comment>
<keyword evidence="4 10" id="KW-0396">Initiation factor</keyword>
<accession>A0A1Y2FNR4</accession>
<evidence type="ECO:0000256" key="4">
    <source>
        <dbReference type="ARBA" id="ARBA00022540"/>
    </source>
</evidence>
<dbReference type="Gene3D" id="3.40.50.10470">
    <property type="entry name" value="Translation initiation factor eif-2b, domain 2"/>
    <property type="match status" value="1"/>
</dbReference>
<gene>
    <name evidence="10" type="ORF">BCR37DRAFT_377339</name>
</gene>
<dbReference type="Pfam" id="PF01008">
    <property type="entry name" value="IF-2B"/>
    <property type="match status" value="1"/>
</dbReference>
<dbReference type="OMA" id="IREMQTH"/>
<reference evidence="10 11" key="1">
    <citation type="submission" date="2016-07" db="EMBL/GenBank/DDBJ databases">
        <title>Pervasive Adenine N6-methylation of Active Genes in Fungi.</title>
        <authorList>
            <consortium name="DOE Joint Genome Institute"/>
            <person name="Mondo S.J."/>
            <person name="Dannebaum R.O."/>
            <person name="Kuo R.C."/>
            <person name="Labutti K."/>
            <person name="Haridas S."/>
            <person name="Kuo A."/>
            <person name="Salamov A."/>
            <person name="Ahrendt S.R."/>
            <person name="Lipzen A."/>
            <person name="Sullivan W."/>
            <person name="Andreopoulos W.B."/>
            <person name="Clum A."/>
            <person name="Lindquist E."/>
            <person name="Daum C."/>
            <person name="Ramamoorthy G.K."/>
            <person name="Gryganskyi A."/>
            <person name="Culley D."/>
            <person name="Magnuson J.K."/>
            <person name="James T.Y."/>
            <person name="O'Malley M.A."/>
            <person name="Stajich J.E."/>
            <person name="Spatafora J.W."/>
            <person name="Visel A."/>
            <person name="Grigoriev I.V."/>
        </authorList>
    </citation>
    <scope>NUCLEOTIDE SEQUENCE [LARGE SCALE GENOMIC DNA]</scope>
    <source>
        <strain evidence="10 11">12-1054</strain>
    </source>
</reference>
<evidence type="ECO:0000256" key="9">
    <source>
        <dbReference type="RuleBase" id="RU003814"/>
    </source>
</evidence>
<dbReference type="STRING" id="56484.A0A1Y2FNR4"/>
<name>A0A1Y2FNR4_PROLT</name>
<evidence type="ECO:0000256" key="5">
    <source>
        <dbReference type="ARBA" id="ARBA00022917"/>
    </source>
</evidence>
<evidence type="ECO:0000256" key="7">
    <source>
        <dbReference type="ARBA" id="ARBA00044236"/>
    </source>
</evidence>
<dbReference type="OrthoDB" id="10249309at2759"/>
<dbReference type="GO" id="GO:0005085">
    <property type="term" value="F:guanyl-nucleotide exchange factor activity"/>
    <property type="evidence" value="ECO:0007669"/>
    <property type="project" value="TreeGrafter"/>
</dbReference>